<accession>A0ABY2QD16</accession>
<dbReference type="Proteomes" id="UP000308038">
    <property type="component" value="Unassembled WGS sequence"/>
</dbReference>
<dbReference type="PANTHER" id="PTHR30461">
    <property type="entry name" value="DNA-INVERTASE FROM LAMBDOID PROPHAGE"/>
    <property type="match status" value="1"/>
</dbReference>
<dbReference type="PROSITE" id="PS51736">
    <property type="entry name" value="RECOMBINASES_3"/>
    <property type="match status" value="1"/>
</dbReference>
<evidence type="ECO:0000256" key="2">
    <source>
        <dbReference type="SAM" id="MobiDB-lite"/>
    </source>
</evidence>
<dbReference type="SUPFAM" id="SSF53041">
    <property type="entry name" value="Resolvase-like"/>
    <property type="match status" value="1"/>
</dbReference>
<dbReference type="InterPro" id="IPR025827">
    <property type="entry name" value="Zn_ribbon_recom_dom"/>
</dbReference>
<dbReference type="RefSeq" id="WP_136452406.1">
    <property type="nucleotide sequence ID" value="NZ_SSTI01000030.1"/>
</dbReference>
<keyword evidence="6" id="KW-1185">Reference proteome</keyword>
<feature type="region of interest" description="Disordered" evidence="2">
    <location>
        <begin position="1"/>
        <end position="21"/>
    </location>
</feature>
<evidence type="ECO:0000259" key="4">
    <source>
        <dbReference type="PROSITE" id="PS51737"/>
    </source>
</evidence>
<evidence type="ECO:0008006" key="7">
    <source>
        <dbReference type="Google" id="ProtNLM"/>
    </source>
</evidence>
<reference evidence="5 6" key="1">
    <citation type="submission" date="2019-04" db="EMBL/GenBank/DDBJ databases">
        <title>Microbes associate with the intestines of laboratory mice.</title>
        <authorList>
            <person name="Navarre W."/>
            <person name="Wong E."/>
            <person name="Huang K.C."/>
            <person name="Tropini C."/>
            <person name="Ng K."/>
            <person name="Yu B."/>
        </authorList>
    </citation>
    <scope>NUCLEOTIDE SEQUENCE [LARGE SCALE GENOMIC DNA]</scope>
    <source>
        <strain evidence="5 6">NM83_B4-11</strain>
    </source>
</reference>
<evidence type="ECO:0000313" key="5">
    <source>
        <dbReference type="EMBL" id="THG36802.1"/>
    </source>
</evidence>
<feature type="coiled-coil region" evidence="1">
    <location>
        <begin position="406"/>
        <end position="433"/>
    </location>
</feature>
<dbReference type="CDD" id="cd00338">
    <property type="entry name" value="Ser_Recombinase"/>
    <property type="match status" value="1"/>
</dbReference>
<dbReference type="Pfam" id="PF07508">
    <property type="entry name" value="Recombinase"/>
    <property type="match status" value="1"/>
</dbReference>
<comment type="caution">
    <text evidence="5">The sequence shown here is derived from an EMBL/GenBank/DDBJ whole genome shotgun (WGS) entry which is preliminary data.</text>
</comment>
<dbReference type="Gene3D" id="3.40.50.1390">
    <property type="entry name" value="Resolvase, N-terminal catalytic domain"/>
    <property type="match status" value="1"/>
</dbReference>
<evidence type="ECO:0000259" key="3">
    <source>
        <dbReference type="PROSITE" id="PS51736"/>
    </source>
</evidence>
<dbReference type="SMART" id="SM00857">
    <property type="entry name" value="Resolvase"/>
    <property type="match status" value="1"/>
</dbReference>
<feature type="domain" description="Resolvase/invertase-type recombinase catalytic" evidence="3">
    <location>
        <begin position="4"/>
        <end position="146"/>
    </location>
</feature>
<gene>
    <name evidence="5" type="ORF">E5988_16505</name>
</gene>
<dbReference type="InterPro" id="IPR050639">
    <property type="entry name" value="SSR_resolvase"/>
</dbReference>
<keyword evidence="1" id="KW-0175">Coiled coil</keyword>
<sequence length="578" mass="63915">MSQRAIGYGRKSFDDPDNRTASVADQETFARTYAERNDLQFVDWQGDDGISGATMERPGLQRLLAAIVARQADVVIIEDVDRLSRDQEHLQHMSKMFRVHGVVLHTVAAGVIDHLVLSVKGMIGEQQRMRIAYTTRRGLVGKAKRGGVTGGKTLGYMRAQTGSDPSADQLVVDDSEAALVRRIFELYADGASLKSICNLLNAEGVPSPRARERGKYNSGIWNPSTLSGSVELGEGVLNNSLYVGRRIFNRRTWVEVPNDKRGFRRVPRLNPEADWIVRDEPHLRIVDEALWQRVKVRQADARAARDHKFKLTGNPLAGAKRPGHLLSGLVVCGTCGGPFVGTGGRWRCKAAMRQACDNASIRIDQLENRVLAGVREQLLTPEIISKFASALQQELDEKQQVADAGRGDLELRLADVRERMARLGRRIEEDEDAPRVLIERLKALETEEGELTAAVSATPARSVVRLPANYALVYERAVEQLEQHLRSEEGNVAREAIRVLIDRIVVQPGDERGGKRRHIQLHGDLFEMLTFAEAAAVGLSPAKRREQNAQKPQSGGTGAFSVTPLVAGTGFEPVTFRL</sequence>
<name>A0ABY2QD16_9SPHN</name>
<evidence type="ECO:0000256" key="1">
    <source>
        <dbReference type="SAM" id="Coils"/>
    </source>
</evidence>
<dbReference type="Pfam" id="PF13408">
    <property type="entry name" value="Zn_ribbon_recom"/>
    <property type="match status" value="1"/>
</dbReference>
<dbReference type="Gene3D" id="3.90.1750.20">
    <property type="entry name" value="Putative Large Serine Recombinase, Chain B, Domain 2"/>
    <property type="match status" value="1"/>
</dbReference>
<evidence type="ECO:0000313" key="6">
    <source>
        <dbReference type="Proteomes" id="UP000308038"/>
    </source>
</evidence>
<organism evidence="5 6">
    <name type="scientific">Sphingomonas olei</name>
    <dbReference type="NCBI Taxonomy" id="1886787"/>
    <lineage>
        <taxon>Bacteria</taxon>
        <taxon>Pseudomonadati</taxon>
        <taxon>Pseudomonadota</taxon>
        <taxon>Alphaproteobacteria</taxon>
        <taxon>Sphingomonadales</taxon>
        <taxon>Sphingomonadaceae</taxon>
        <taxon>Sphingomonas</taxon>
    </lineage>
</organism>
<dbReference type="InterPro" id="IPR036162">
    <property type="entry name" value="Resolvase-like_N_sf"/>
</dbReference>
<dbReference type="InterPro" id="IPR011109">
    <property type="entry name" value="DNA_bind_recombinase_dom"/>
</dbReference>
<protein>
    <recommendedName>
        <fullName evidence="7">Recombinase family protein</fullName>
    </recommendedName>
</protein>
<feature type="region of interest" description="Disordered" evidence="2">
    <location>
        <begin position="541"/>
        <end position="561"/>
    </location>
</feature>
<dbReference type="Pfam" id="PF00239">
    <property type="entry name" value="Resolvase"/>
    <property type="match status" value="1"/>
</dbReference>
<dbReference type="PROSITE" id="PS51737">
    <property type="entry name" value="RECOMBINASE_DNA_BIND"/>
    <property type="match status" value="1"/>
</dbReference>
<dbReference type="InterPro" id="IPR038109">
    <property type="entry name" value="DNA_bind_recomb_sf"/>
</dbReference>
<proteinExistence type="predicted"/>
<dbReference type="EMBL" id="SSTI01000030">
    <property type="protein sequence ID" value="THG36802.1"/>
    <property type="molecule type" value="Genomic_DNA"/>
</dbReference>
<feature type="domain" description="Recombinase" evidence="4">
    <location>
        <begin position="153"/>
        <end position="305"/>
    </location>
</feature>
<dbReference type="InterPro" id="IPR006119">
    <property type="entry name" value="Resolv_N"/>
</dbReference>
<dbReference type="PANTHER" id="PTHR30461:SF23">
    <property type="entry name" value="DNA RECOMBINASE-RELATED"/>
    <property type="match status" value="1"/>
</dbReference>